<name>A0A5E4NDE1_9HEMI</name>
<dbReference type="AlphaFoldDB" id="A0A5E4NDE1"/>
<dbReference type="OrthoDB" id="8063754at2759"/>
<organism evidence="1 2">
    <name type="scientific">Cinara cedri</name>
    <dbReference type="NCBI Taxonomy" id="506608"/>
    <lineage>
        <taxon>Eukaryota</taxon>
        <taxon>Metazoa</taxon>
        <taxon>Ecdysozoa</taxon>
        <taxon>Arthropoda</taxon>
        <taxon>Hexapoda</taxon>
        <taxon>Insecta</taxon>
        <taxon>Pterygota</taxon>
        <taxon>Neoptera</taxon>
        <taxon>Paraneoptera</taxon>
        <taxon>Hemiptera</taxon>
        <taxon>Sternorrhyncha</taxon>
        <taxon>Aphidomorpha</taxon>
        <taxon>Aphidoidea</taxon>
        <taxon>Aphididae</taxon>
        <taxon>Lachninae</taxon>
        <taxon>Cinara</taxon>
    </lineage>
</organism>
<evidence type="ECO:0000313" key="1">
    <source>
        <dbReference type="EMBL" id="VVC41724.1"/>
    </source>
</evidence>
<keyword evidence="2" id="KW-1185">Reference proteome</keyword>
<evidence type="ECO:0000313" key="2">
    <source>
        <dbReference type="Proteomes" id="UP000325440"/>
    </source>
</evidence>
<gene>
    <name evidence="1" type="ORF">CINCED_3A014955</name>
</gene>
<sequence>MEESEFIQPKTTKRILYSGTPADPKKYKPMFVTANRYSSLTIDDDATGKTSLHTQSNFGINFQTPEVNNEIKLPPPIFIREVLDFVSFRQQLIFLIGPENFLFKSSTNALKVQTINPDSYRKTIHFFREEKAQFHTFRTQEDKAFRIVIRNLHPSTPTTEVGIAIEDLGFTVHQVANVSGILP</sequence>
<dbReference type="Proteomes" id="UP000325440">
    <property type="component" value="Unassembled WGS sequence"/>
</dbReference>
<proteinExistence type="predicted"/>
<dbReference type="EMBL" id="CABPRJ010001925">
    <property type="protein sequence ID" value="VVC41724.1"/>
    <property type="molecule type" value="Genomic_DNA"/>
</dbReference>
<protein>
    <submittedName>
        <fullName evidence="1">Uncharacterized protein</fullName>
    </submittedName>
</protein>
<accession>A0A5E4NDE1</accession>
<reference evidence="1 2" key="1">
    <citation type="submission" date="2019-08" db="EMBL/GenBank/DDBJ databases">
        <authorList>
            <person name="Alioto T."/>
            <person name="Alioto T."/>
            <person name="Gomez Garrido J."/>
        </authorList>
    </citation>
    <scope>NUCLEOTIDE SEQUENCE [LARGE SCALE GENOMIC DNA]</scope>
</reference>